<dbReference type="EMBL" id="NMUH01004662">
    <property type="protein sequence ID" value="MQM10394.1"/>
    <property type="molecule type" value="Genomic_DNA"/>
</dbReference>
<dbReference type="PANTHER" id="PTHR33646">
    <property type="entry name" value="GB|AAF00631.1"/>
    <property type="match status" value="1"/>
</dbReference>
<feature type="transmembrane region" description="Helical" evidence="2">
    <location>
        <begin position="236"/>
        <end position="256"/>
    </location>
</feature>
<accession>A0A843X173</accession>
<sequence>MEDAADLQGWELLHVPDLVIRSPAISAPASATGEETLPRAGGDSHDVIGLDYFGVNTENWYAYPSDGDRDDPDGLEPNPGSRFLEEPLGEGLGYTAAEFRGPGPRGLWSVDELSGVQEALLPDHAKGELDGSGGSQLELVLEDVNSVGGESEGRVASLEGTEETGVVEAGSDVSGDLESTGGDLNITVGLEALVERRNGDGGLQNLTVAKAEKVGMAWWKLPMEILKFCAFRIKPVWSISVAAALVGFLILGRRLYKKKPKSRNIPLKVCVDDKKVSQLMVRATRLNEAFSVVKQVPVIRSTLSAAGVTPWPVVALR</sequence>
<dbReference type="Proteomes" id="UP000652761">
    <property type="component" value="Unassembled WGS sequence"/>
</dbReference>
<feature type="domain" description="DUF6821" evidence="3">
    <location>
        <begin position="222"/>
        <end position="307"/>
    </location>
</feature>
<name>A0A843X173_COLES</name>
<evidence type="ECO:0000256" key="1">
    <source>
        <dbReference type="SAM" id="MobiDB-lite"/>
    </source>
</evidence>
<feature type="region of interest" description="Disordered" evidence="1">
    <location>
        <begin position="151"/>
        <end position="174"/>
    </location>
</feature>
<gene>
    <name evidence="4" type="ORF">Taro_043288</name>
</gene>
<keyword evidence="2" id="KW-0472">Membrane</keyword>
<dbReference type="OrthoDB" id="1931521at2759"/>
<reference evidence="4" key="1">
    <citation type="submission" date="2017-07" db="EMBL/GenBank/DDBJ databases">
        <title>Taro Niue Genome Assembly and Annotation.</title>
        <authorList>
            <person name="Atibalentja N."/>
            <person name="Keating K."/>
            <person name="Fields C.J."/>
        </authorList>
    </citation>
    <scope>NUCLEOTIDE SEQUENCE</scope>
    <source>
        <strain evidence="4">Niue_2</strain>
        <tissue evidence="4">Leaf</tissue>
    </source>
</reference>
<feature type="region of interest" description="Disordered" evidence="1">
    <location>
        <begin position="64"/>
        <end position="87"/>
    </location>
</feature>
<evidence type="ECO:0000313" key="5">
    <source>
        <dbReference type="Proteomes" id="UP000652761"/>
    </source>
</evidence>
<protein>
    <recommendedName>
        <fullName evidence="3">DUF6821 domain-containing protein</fullName>
    </recommendedName>
</protein>
<dbReference type="InterPro" id="IPR045883">
    <property type="entry name" value="At4g13530-like"/>
</dbReference>
<organism evidence="4 5">
    <name type="scientific">Colocasia esculenta</name>
    <name type="common">Wild taro</name>
    <name type="synonym">Arum esculentum</name>
    <dbReference type="NCBI Taxonomy" id="4460"/>
    <lineage>
        <taxon>Eukaryota</taxon>
        <taxon>Viridiplantae</taxon>
        <taxon>Streptophyta</taxon>
        <taxon>Embryophyta</taxon>
        <taxon>Tracheophyta</taxon>
        <taxon>Spermatophyta</taxon>
        <taxon>Magnoliopsida</taxon>
        <taxon>Liliopsida</taxon>
        <taxon>Araceae</taxon>
        <taxon>Aroideae</taxon>
        <taxon>Colocasieae</taxon>
        <taxon>Colocasia</taxon>
    </lineage>
</organism>
<dbReference type="AlphaFoldDB" id="A0A843X173"/>
<keyword evidence="2" id="KW-1133">Transmembrane helix</keyword>
<evidence type="ECO:0000256" key="2">
    <source>
        <dbReference type="SAM" id="Phobius"/>
    </source>
</evidence>
<comment type="caution">
    <text evidence="4">The sequence shown here is derived from an EMBL/GenBank/DDBJ whole genome shotgun (WGS) entry which is preliminary data.</text>
</comment>
<dbReference type="PANTHER" id="PTHR33646:SF6">
    <property type="entry name" value="TRANSMEMBRANE PROTEIN"/>
    <property type="match status" value="1"/>
</dbReference>
<dbReference type="InterPro" id="IPR049224">
    <property type="entry name" value="DUF6821"/>
</dbReference>
<keyword evidence="5" id="KW-1185">Reference proteome</keyword>
<dbReference type="Pfam" id="PF20705">
    <property type="entry name" value="DUF6821"/>
    <property type="match status" value="1"/>
</dbReference>
<keyword evidence="2" id="KW-0812">Transmembrane</keyword>
<evidence type="ECO:0000259" key="3">
    <source>
        <dbReference type="Pfam" id="PF20705"/>
    </source>
</evidence>
<proteinExistence type="predicted"/>
<evidence type="ECO:0000313" key="4">
    <source>
        <dbReference type="EMBL" id="MQM10394.1"/>
    </source>
</evidence>